<evidence type="ECO:0008006" key="8">
    <source>
        <dbReference type="Google" id="ProtNLM"/>
    </source>
</evidence>
<dbReference type="PROSITE" id="PS01036">
    <property type="entry name" value="HSP70_3"/>
    <property type="match status" value="1"/>
</dbReference>
<dbReference type="Pfam" id="PF00012">
    <property type="entry name" value="HSP70"/>
    <property type="match status" value="2"/>
</dbReference>
<keyword evidence="2" id="KW-0732">Signal</keyword>
<dbReference type="InterPro" id="IPR013126">
    <property type="entry name" value="Hsp_70_fam"/>
</dbReference>
<dbReference type="PANTHER" id="PTHR45639">
    <property type="entry name" value="HSC70CB, ISOFORM G-RELATED"/>
    <property type="match status" value="1"/>
</dbReference>
<accession>A0ABR2KEJ9</accession>
<keyword evidence="7" id="KW-1185">Reference proteome</keyword>
<evidence type="ECO:0000256" key="4">
    <source>
        <dbReference type="ARBA" id="ARBA00022840"/>
    </source>
</evidence>
<name>A0ABR2KEJ9_9EUKA</name>
<keyword evidence="3" id="KW-0547">Nucleotide-binding</keyword>
<comment type="caution">
    <text evidence="6">The sequence shown here is derived from an EMBL/GenBank/DDBJ whole genome shotgun (WGS) entry which is preliminary data.</text>
</comment>
<sequence length="560" mass="63082">MIFLLFSISLINSNHYSIDLGTQFIKIAQETIEGEPKIVPNEHDILYRPSAIAFKYPKQLPEKIKDADFKDLQIRFGKSAVSLLKKDPHKGVRFLPHILDRVNDTFKTSDYANTTDLLALLLMNEFKQISTISSTIVVTVPSYWTHMQREMISYAFTVSNIQINSIIDEVIGLAALYTHTKEAHLQENPKHVLFIDVGATSVKVYGLYIKYYKDKFVANETARFWTETSGTYFFAKSYSESKKISQFKAEKLIQKLNSTEGMESPINEFKQVINDAITFSKLTVNKTIDEVQMIGGGSRIPFVNEIVKSILNDTAIRRDFNPIEACALGGLVYAMMAEETSPITPTYVVRIPNSDISVNCDGKITVPYCKKFGSCLHGPVTFNCDGCKDINIVSSKDGIPIGASTTTQTITLKSMPYKGDDQSYGKVTIESPDQFVSQVQWCSKGKKCINVPFDIDIDLYSGMKSSNKWISEYTKEKSNLEKQRQLIASIEEKISRLSQFLNGDESVSVEATEKISQEMKEEFEKYHKDFIDGAVTNYNATYARKADDDLSAIMKSLGMN</sequence>
<keyword evidence="5" id="KW-0143">Chaperone</keyword>
<reference evidence="6 7" key="1">
    <citation type="submission" date="2024-04" db="EMBL/GenBank/DDBJ databases">
        <title>Tritrichomonas musculus Genome.</title>
        <authorList>
            <person name="Alves-Ferreira E."/>
            <person name="Grigg M."/>
            <person name="Lorenzi H."/>
            <person name="Galac M."/>
        </authorList>
    </citation>
    <scope>NUCLEOTIDE SEQUENCE [LARGE SCALE GENOMIC DNA]</scope>
    <source>
        <strain evidence="6 7">EAF2021</strain>
    </source>
</reference>
<comment type="subcellular location">
    <subcellularLocation>
        <location evidence="1">Endoplasmic reticulum lumen</location>
    </subcellularLocation>
</comment>
<dbReference type="Gene3D" id="3.90.640.10">
    <property type="entry name" value="Actin, Chain A, domain 4"/>
    <property type="match status" value="1"/>
</dbReference>
<dbReference type="PRINTS" id="PR00301">
    <property type="entry name" value="HEATSHOCK70"/>
</dbReference>
<dbReference type="Gene3D" id="3.30.420.40">
    <property type="match status" value="3"/>
</dbReference>
<evidence type="ECO:0000313" key="7">
    <source>
        <dbReference type="Proteomes" id="UP001470230"/>
    </source>
</evidence>
<organism evidence="6 7">
    <name type="scientific">Tritrichomonas musculus</name>
    <dbReference type="NCBI Taxonomy" id="1915356"/>
    <lineage>
        <taxon>Eukaryota</taxon>
        <taxon>Metamonada</taxon>
        <taxon>Parabasalia</taxon>
        <taxon>Tritrichomonadida</taxon>
        <taxon>Tritrichomonadidae</taxon>
        <taxon>Tritrichomonas</taxon>
    </lineage>
</organism>
<evidence type="ECO:0000256" key="1">
    <source>
        <dbReference type="ARBA" id="ARBA00004319"/>
    </source>
</evidence>
<proteinExistence type="predicted"/>
<keyword evidence="4" id="KW-0067">ATP-binding</keyword>
<dbReference type="SUPFAM" id="SSF53067">
    <property type="entry name" value="Actin-like ATPase domain"/>
    <property type="match status" value="2"/>
</dbReference>
<dbReference type="PANTHER" id="PTHR45639:SF3">
    <property type="entry name" value="HYPOXIA UP-REGULATED PROTEIN 1"/>
    <property type="match status" value="1"/>
</dbReference>
<evidence type="ECO:0000256" key="2">
    <source>
        <dbReference type="ARBA" id="ARBA00022729"/>
    </source>
</evidence>
<dbReference type="InterPro" id="IPR018181">
    <property type="entry name" value="Heat_shock_70_CS"/>
</dbReference>
<dbReference type="InterPro" id="IPR043129">
    <property type="entry name" value="ATPase_NBD"/>
</dbReference>
<gene>
    <name evidence="6" type="ORF">M9Y10_034063</name>
</gene>
<dbReference type="Proteomes" id="UP001470230">
    <property type="component" value="Unassembled WGS sequence"/>
</dbReference>
<evidence type="ECO:0000256" key="3">
    <source>
        <dbReference type="ARBA" id="ARBA00022741"/>
    </source>
</evidence>
<evidence type="ECO:0000313" key="6">
    <source>
        <dbReference type="EMBL" id="KAK8889317.1"/>
    </source>
</evidence>
<protein>
    <recommendedName>
        <fullName evidence="8">DnaK protein</fullName>
    </recommendedName>
</protein>
<dbReference type="EMBL" id="JAPFFF010000005">
    <property type="protein sequence ID" value="KAK8889317.1"/>
    <property type="molecule type" value="Genomic_DNA"/>
</dbReference>
<evidence type="ECO:0000256" key="5">
    <source>
        <dbReference type="ARBA" id="ARBA00023186"/>
    </source>
</evidence>